<evidence type="ECO:0000313" key="4">
    <source>
        <dbReference type="EMBL" id="GJM64008.1"/>
    </source>
</evidence>
<dbReference type="Pfam" id="PF13087">
    <property type="entry name" value="AAA_12"/>
    <property type="match status" value="1"/>
</dbReference>
<dbReference type="EMBL" id="BQKE01000003">
    <property type="protein sequence ID" value="GJM64008.1"/>
    <property type="molecule type" value="Genomic_DNA"/>
</dbReference>
<feature type="coiled-coil region" evidence="1">
    <location>
        <begin position="373"/>
        <end position="400"/>
    </location>
</feature>
<dbReference type="InterPro" id="IPR041677">
    <property type="entry name" value="DNA2/NAM7_AAA_11"/>
</dbReference>
<dbReference type="InterPro" id="IPR041679">
    <property type="entry name" value="DNA2/NAM7-like_C"/>
</dbReference>
<dbReference type="GO" id="GO:0004386">
    <property type="term" value="F:helicase activity"/>
    <property type="evidence" value="ECO:0007669"/>
    <property type="project" value="InterPro"/>
</dbReference>
<dbReference type="InterPro" id="IPR047187">
    <property type="entry name" value="SF1_C_Upf1"/>
</dbReference>
<reference evidence="4 5" key="1">
    <citation type="submission" date="2021-12" db="EMBL/GenBank/DDBJ databases">
        <title>Genome sequencing of bacteria with rrn-lacking chromosome and rrn-plasmid.</title>
        <authorList>
            <person name="Anda M."/>
            <person name="Iwasaki W."/>
        </authorList>
    </citation>
    <scope>NUCLEOTIDE SEQUENCE [LARGE SCALE GENOMIC DNA]</scope>
    <source>
        <strain evidence="4 5">NBRC 15940</strain>
    </source>
</reference>
<dbReference type="PANTHER" id="PTHR10887:SF495">
    <property type="entry name" value="HELICASE SENATAXIN ISOFORM X1-RELATED"/>
    <property type="match status" value="1"/>
</dbReference>
<protein>
    <recommendedName>
        <fullName evidence="6">AAA family ATPase</fullName>
    </recommendedName>
</protein>
<dbReference type="Pfam" id="PF13086">
    <property type="entry name" value="AAA_11"/>
    <property type="match status" value="1"/>
</dbReference>
<feature type="domain" description="DNA2/NAM7 helicase-like C-terminal" evidence="3">
    <location>
        <begin position="586"/>
        <end position="769"/>
    </location>
</feature>
<gene>
    <name evidence="4" type="ORF">PEDI_45600</name>
</gene>
<name>A0AAN4W3K4_9BACT</name>
<proteinExistence type="predicted"/>
<evidence type="ECO:0000259" key="2">
    <source>
        <dbReference type="Pfam" id="PF13086"/>
    </source>
</evidence>
<dbReference type="AlphaFoldDB" id="A0AAN4W3K4"/>
<accession>A0AAN4W3K4</accession>
<evidence type="ECO:0008006" key="6">
    <source>
        <dbReference type="Google" id="ProtNLM"/>
    </source>
</evidence>
<dbReference type="InterPro" id="IPR045055">
    <property type="entry name" value="DNA2/NAM7-like"/>
</dbReference>
<dbReference type="SUPFAM" id="SSF52540">
    <property type="entry name" value="P-loop containing nucleoside triphosphate hydrolases"/>
    <property type="match status" value="1"/>
</dbReference>
<feature type="domain" description="DNA2/NAM7 helicase helicase" evidence="2">
    <location>
        <begin position="265"/>
        <end position="556"/>
    </location>
</feature>
<evidence type="ECO:0000259" key="3">
    <source>
        <dbReference type="Pfam" id="PF13087"/>
    </source>
</evidence>
<dbReference type="CDD" id="cd18808">
    <property type="entry name" value="SF1_C_Upf1"/>
    <property type="match status" value="1"/>
</dbReference>
<dbReference type="Gene3D" id="3.40.50.300">
    <property type="entry name" value="P-loop containing nucleotide triphosphate hydrolases"/>
    <property type="match status" value="2"/>
</dbReference>
<dbReference type="PANTHER" id="PTHR10887">
    <property type="entry name" value="DNA2/NAM7 HELICASE FAMILY"/>
    <property type="match status" value="1"/>
</dbReference>
<keyword evidence="5" id="KW-1185">Reference proteome</keyword>
<evidence type="ECO:0000313" key="5">
    <source>
        <dbReference type="Proteomes" id="UP001310022"/>
    </source>
</evidence>
<dbReference type="InterPro" id="IPR027417">
    <property type="entry name" value="P-loop_NTPase"/>
</dbReference>
<keyword evidence="1" id="KW-0175">Coiled coil</keyword>
<comment type="caution">
    <text evidence="4">The sequence shown here is derived from an EMBL/GenBank/DDBJ whole genome shotgun (WGS) entry which is preliminary data.</text>
</comment>
<organism evidence="4 5">
    <name type="scientific">Persicobacter diffluens</name>
    <dbReference type="NCBI Taxonomy" id="981"/>
    <lineage>
        <taxon>Bacteria</taxon>
        <taxon>Pseudomonadati</taxon>
        <taxon>Bacteroidota</taxon>
        <taxon>Cytophagia</taxon>
        <taxon>Cytophagales</taxon>
        <taxon>Persicobacteraceae</taxon>
        <taxon>Persicobacter</taxon>
    </lineage>
</organism>
<dbReference type="Proteomes" id="UP001310022">
    <property type="component" value="Unassembled WGS sequence"/>
</dbReference>
<dbReference type="RefSeq" id="WP_338239094.1">
    <property type="nucleotide sequence ID" value="NZ_BQKE01000003.1"/>
</dbReference>
<evidence type="ECO:0000256" key="1">
    <source>
        <dbReference type="SAM" id="Coils"/>
    </source>
</evidence>
<sequence>MSQALPQDFFGYFNACHQLNHQGNKIENIFASKYKYNWFVKEKEALFVDRYPVFPYDSRYAESLQKTLTLEALEKELFYGLCYVLSKQENSISRDNRLCAPLILFPASISLTEEGYFISIDRDNPQVNRSLLHQFILKNENISKGEIAEKILALVPKPDFHADLRLLLEEYFHNIHSSELLLFPRVWNEGKIRKFFKEQNPQENEFTLIPAAGTLLVEKSQNALRIGFDLEQMIQKKAYNNCLNDLLTNPSTKATTGPSIYDFRLNVEQQQALKNSQQFHNSIIIGPPGTGKSYTITAIVANAIMKNQSVLVVSKSKHAVEVIRQMMISDYDLKDYLIHTSGHQYKSSLKAKLRKCLNGIHQSRGSHIHATKLEQQSATLQQLEEKFERITDREQKLGSLSFSEKLSTKEKIQKWWWRNNFRNHTEIWEILEASAKVTAQLEKDIGQYSKEKIRRTQSANVNKYRKSISAFYDAIDSQSFTDYKERVEKIDHQKMLKIFPLWLAHLNELNGVLPLQPDLFDLVIIDEATQCDVASALPALYRAKKAVVVGDPYQLRHYSFISQMQQFQLREKFNIPNEKIYDFRNRSILDLFISKAQQQEQVSFLREHFRSTPSLINFSNEAFYEGALKVIRSTPEFSQNAQWAIIRTDGHRNEKGVNEKEAEALIQELKALVQKYQNEKQPPSFGIISPFNSQVVFLNKLLKNNFELETIKKFQIFCGTPFHFQGSERDIILFSFGLCNQSHAAAFQHAGKAEVLNVGITRAKSFQYIFQSFDPQSIKGENYIKPYISFLNNYKYQQEETEAHDAFQLEVATAISKNQLGEAKMAYPLAGMLLDILWISPKQAVFIDLIGYPGDYQGAFSMERYKTLERSGIKVFPLQYSYWNKNKADVISRLRKTITP</sequence>